<sequence length="24" mass="2732">MMYILWHSTQRNGAILRTAILSGV</sequence>
<dbReference type="AlphaFoldDB" id="A0A0K2U480"/>
<evidence type="ECO:0000313" key="1">
    <source>
        <dbReference type="EMBL" id="CDW33109.1"/>
    </source>
</evidence>
<dbReference type="EMBL" id="HACA01015748">
    <property type="protein sequence ID" value="CDW33109.1"/>
    <property type="molecule type" value="Transcribed_RNA"/>
</dbReference>
<name>A0A0K2U480_LEPSM</name>
<proteinExistence type="predicted"/>
<accession>A0A0K2U480</accession>
<protein>
    <submittedName>
        <fullName evidence="1">Uncharacterized protein</fullName>
    </submittedName>
</protein>
<organism evidence="1">
    <name type="scientific">Lepeophtheirus salmonis</name>
    <name type="common">Salmon louse</name>
    <name type="synonym">Caligus salmonis</name>
    <dbReference type="NCBI Taxonomy" id="72036"/>
    <lineage>
        <taxon>Eukaryota</taxon>
        <taxon>Metazoa</taxon>
        <taxon>Ecdysozoa</taxon>
        <taxon>Arthropoda</taxon>
        <taxon>Crustacea</taxon>
        <taxon>Multicrustacea</taxon>
        <taxon>Hexanauplia</taxon>
        <taxon>Copepoda</taxon>
        <taxon>Siphonostomatoida</taxon>
        <taxon>Caligidae</taxon>
        <taxon>Lepeophtheirus</taxon>
    </lineage>
</organism>
<reference evidence="1" key="1">
    <citation type="submission" date="2014-05" db="EMBL/GenBank/DDBJ databases">
        <authorList>
            <person name="Chronopoulou M."/>
        </authorList>
    </citation>
    <scope>NUCLEOTIDE SEQUENCE</scope>
    <source>
        <tissue evidence="1">Whole organism</tissue>
    </source>
</reference>